<evidence type="ECO:0000313" key="3">
    <source>
        <dbReference type="Proteomes" id="UP000603200"/>
    </source>
</evidence>
<evidence type="ECO:0000256" key="1">
    <source>
        <dbReference type="SAM" id="MobiDB-lite"/>
    </source>
</evidence>
<reference evidence="2 3" key="1">
    <citation type="submission" date="2021-01" db="EMBL/GenBank/DDBJ databases">
        <title>Whole genome shotgun sequence of Actinoplanes humidus NBRC 14915.</title>
        <authorList>
            <person name="Komaki H."/>
            <person name="Tamura T."/>
        </authorList>
    </citation>
    <scope>NUCLEOTIDE SEQUENCE [LARGE SCALE GENOMIC DNA]</scope>
    <source>
        <strain evidence="2 3">NBRC 14915</strain>
    </source>
</reference>
<feature type="compositionally biased region" description="Polar residues" evidence="1">
    <location>
        <begin position="8"/>
        <end position="18"/>
    </location>
</feature>
<protein>
    <submittedName>
        <fullName evidence="2">Uncharacterized protein</fullName>
    </submittedName>
</protein>
<dbReference type="Proteomes" id="UP000603200">
    <property type="component" value="Unassembled WGS sequence"/>
</dbReference>
<evidence type="ECO:0000313" key="2">
    <source>
        <dbReference type="EMBL" id="GIE20097.1"/>
    </source>
</evidence>
<dbReference type="EMBL" id="BOMN01000038">
    <property type="protein sequence ID" value="GIE20097.1"/>
    <property type="molecule type" value="Genomic_DNA"/>
</dbReference>
<accession>A0ABQ3ZNH4</accession>
<comment type="caution">
    <text evidence="2">The sequence shown here is derived from an EMBL/GenBank/DDBJ whole genome shotgun (WGS) entry which is preliminary data.</text>
</comment>
<keyword evidence="3" id="KW-1185">Reference proteome</keyword>
<feature type="region of interest" description="Disordered" evidence="1">
    <location>
        <begin position="1"/>
        <end position="22"/>
    </location>
</feature>
<sequence>MPRPRLNPRQSQTHQPCSGTFDLNGIAREPRKFVGNRANGRRPAKPLAEVLALPKSEPVLGSPLHQYAAKPARRTTGHAMPDRCLSSCAVETAARLHSCLCLPTIFDGT</sequence>
<proteinExistence type="predicted"/>
<organism evidence="2 3">
    <name type="scientific">Winogradskya humida</name>
    <dbReference type="NCBI Taxonomy" id="113566"/>
    <lineage>
        <taxon>Bacteria</taxon>
        <taxon>Bacillati</taxon>
        <taxon>Actinomycetota</taxon>
        <taxon>Actinomycetes</taxon>
        <taxon>Micromonosporales</taxon>
        <taxon>Micromonosporaceae</taxon>
        <taxon>Winogradskya</taxon>
    </lineage>
</organism>
<gene>
    <name evidence="2" type="ORF">Ahu01nite_031990</name>
</gene>
<name>A0ABQ3ZNH4_9ACTN</name>